<sequence length="305" mass="34136">MDPILDWGVGIVLWFQMSSPSLDLPFRIITFMGNEGFFILVLPFIYWCVDRRTGVRLSILFLFSAYINSAAKVFASQPRPFQYDARVKQIVNAGGGGLPSGHTQSALVFWGYLASCFKRPLLWVIAGLLVILIPLSRLYLGVHFPTDLLGGYLIGAILLLLYLWLEPRVETWLVKKGIISQICAALVVPSLMIFVCPGEGKYGIGSSATLMGMGIGFIFERLWVEFECPRFWRKRILCFVLGMGVLLLLRLGLYACLSGLEPEPFFRFVRYSLMGLWCGFGAPWTFLKLGMIDKKQGATGGRGFS</sequence>
<gene>
    <name evidence="3" type="ORF">H8E19_06185</name>
</gene>
<dbReference type="PANTHER" id="PTHR14969">
    <property type="entry name" value="SPHINGOSINE-1-PHOSPHATE PHOSPHOHYDROLASE"/>
    <property type="match status" value="1"/>
</dbReference>
<protein>
    <submittedName>
        <fullName evidence="3">Phosphatase PAP2 family protein</fullName>
    </submittedName>
</protein>
<feature type="transmembrane region" description="Helical" evidence="1">
    <location>
        <begin position="268"/>
        <end position="287"/>
    </location>
</feature>
<feature type="transmembrane region" description="Helical" evidence="1">
    <location>
        <begin position="202"/>
        <end position="224"/>
    </location>
</feature>
<dbReference type="Pfam" id="PF01569">
    <property type="entry name" value="PAP2"/>
    <property type="match status" value="1"/>
</dbReference>
<dbReference type="Proteomes" id="UP000650524">
    <property type="component" value="Unassembled WGS sequence"/>
</dbReference>
<feature type="domain" description="Phosphatidic acid phosphatase type 2/haloperoxidase" evidence="2">
    <location>
        <begin position="55"/>
        <end position="163"/>
    </location>
</feature>
<name>A0A8J6T438_9DELT</name>
<dbReference type="InterPro" id="IPR036938">
    <property type="entry name" value="PAP2/HPO_sf"/>
</dbReference>
<dbReference type="Gene3D" id="1.20.144.10">
    <property type="entry name" value="Phosphatidic acid phosphatase type 2/haloperoxidase"/>
    <property type="match status" value="1"/>
</dbReference>
<comment type="caution">
    <text evidence="3">The sequence shown here is derived from an EMBL/GenBank/DDBJ whole genome shotgun (WGS) entry which is preliminary data.</text>
</comment>
<feature type="transmembrane region" description="Helical" evidence="1">
    <location>
        <begin position="177"/>
        <end position="196"/>
    </location>
</feature>
<dbReference type="EMBL" id="JACNJD010000178">
    <property type="protein sequence ID" value="MBC8176977.1"/>
    <property type="molecule type" value="Genomic_DNA"/>
</dbReference>
<accession>A0A8J6T438</accession>
<keyword evidence="1" id="KW-0472">Membrane</keyword>
<evidence type="ECO:0000259" key="2">
    <source>
        <dbReference type="SMART" id="SM00014"/>
    </source>
</evidence>
<feature type="transmembrane region" description="Helical" evidence="1">
    <location>
        <begin position="121"/>
        <end position="142"/>
    </location>
</feature>
<evidence type="ECO:0000313" key="3">
    <source>
        <dbReference type="EMBL" id="MBC8176977.1"/>
    </source>
</evidence>
<dbReference type="SMART" id="SM00014">
    <property type="entry name" value="acidPPc"/>
    <property type="match status" value="1"/>
</dbReference>
<proteinExistence type="predicted"/>
<evidence type="ECO:0000256" key="1">
    <source>
        <dbReference type="SAM" id="Phobius"/>
    </source>
</evidence>
<dbReference type="SUPFAM" id="SSF48317">
    <property type="entry name" value="Acid phosphatase/Vanadium-dependent haloperoxidase"/>
    <property type="match status" value="1"/>
</dbReference>
<feature type="transmembrane region" description="Helical" evidence="1">
    <location>
        <begin position="24"/>
        <end position="49"/>
    </location>
</feature>
<feature type="transmembrane region" description="Helical" evidence="1">
    <location>
        <begin position="148"/>
        <end position="165"/>
    </location>
</feature>
<evidence type="ECO:0000313" key="4">
    <source>
        <dbReference type="Proteomes" id="UP000650524"/>
    </source>
</evidence>
<keyword evidence="1" id="KW-0812">Transmembrane</keyword>
<feature type="transmembrane region" description="Helical" evidence="1">
    <location>
        <begin position="236"/>
        <end position="256"/>
    </location>
</feature>
<keyword evidence="1" id="KW-1133">Transmembrane helix</keyword>
<dbReference type="AlphaFoldDB" id="A0A8J6T438"/>
<dbReference type="InterPro" id="IPR000326">
    <property type="entry name" value="PAP2/HPO"/>
</dbReference>
<reference evidence="3 4" key="1">
    <citation type="submission" date="2020-08" db="EMBL/GenBank/DDBJ databases">
        <title>Bridging the membrane lipid divide: bacteria of the FCB group superphylum have the potential to synthesize archaeal ether lipids.</title>
        <authorList>
            <person name="Villanueva L."/>
            <person name="Von Meijenfeldt F.A.B."/>
            <person name="Westbye A.B."/>
            <person name="Yadav S."/>
            <person name="Hopmans E.C."/>
            <person name="Dutilh B.E."/>
            <person name="Sinninghe Damste J.S."/>
        </authorList>
    </citation>
    <scope>NUCLEOTIDE SEQUENCE [LARGE SCALE GENOMIC DNA]</scope>
    <source>
        <strain evidence="3">NIOZ-UU27</strain>
    </source>
</reference>
<dbReference type="PANTHER" id="PTHR14969:SF13">
    <property type="entry name" value="AT30094P"/>
    <property type="match status" value="1"/>
</dbReference>
<organism evidence="3 4">
    <name type="scientific">Candidatus Desulfacyla euxinica</name>
    <dbReference type="NCBI Taxonomy" id="2841693"/>
    <lineage>
        <taxon>Bacteria</taxon>
        <taxon>Deltaproteobacteria</taxon>
        <taxon>Candidatus Desulfacyla</taxon>
    </lineage>
</organism>